<gene>
    <name evidence="2" type="ORF">SDC9_95319</name>
</gene>
<name>A0A645AG09_9ZZZZ</name>
<comment type="caution">
    <text evidence="2">The sequence shown here is derived from an EMBL/GenBank/DDBJ whole genome shotgun (WGS) entry which is preliminary data.</text>
</comment>
<accession>A0A645AG09</accession>
<keyword evidence="1" id="KW-1133">Transmembrane helix</keyword>
<organism evidence="2">
    <name type="scientific">bioreactor metagenome</name>
    <dbReference type="NCBI Taxonomy" id="1076179"/>
    <lineage>
        <taxon>unclassified sequences</taxon>
        <taxon>metagenomes</taxon>
        <taxon>ecological metagenomes</taxon>
    </lineage>
</organism>
<keyword evidence="1" id="KW-0812">Transmembrane</keyword>
<evidence type="ECO:0000313" key="2">
    <source>
        <dbReference type="EMBL" id="MPM48594.1"/>
    </source>
</evidence>
<evidence type="ECO:0000256" key="1">
    <source>
        <dbReference type="SAM" id="Phobius"/>
    </source>
</evidence>
<protein>
    <submittedName>
        <fullName evidence="2">Uncharacterized protein</fullName>
    </submittedName>
</protein>
<dbReference type="AlphaFoldDB" id="A0A645AG09"/>
<feature type="transmembrane region" description="Helical" evidence="1">
    <location>
        <begin position="174"/>
        <end position="196"/>
    </location>
</feature>
<reference evidence="2" key="1">
    <citation type="submission" date="2019-08" db="EMBL/GenBank/DDBJ databases">
        <authorList>
            <person name="Kucharzyk K."/>
            <person name="Murdoch R.W."/>
            <person name="Higgins S."/>
            <person name="Loffler F."/>
        </authorList>
    </citation>
    <scope>NUCLEOTIDE SEQUENCE</scope>
</reference>
<keyword evidence="1" id="KW-0472">Membrane</keyword>
<feature type="transmembrane region" description="Helical" evidence="1">
    <location>
        <begin position="275"/>
        <end position="292"/>
    </location>
</feature>
<dbReference type="EMBL" id="VSSQ01012167">
    <property type="protein sequence ID" value="MPM48594.1"/>
    <property type="molecule type" value="Genomic_DNA"/>
</dbReference>
<sequence length="294" mass="31916">MVYGELTDGPVGNTGHEYITKIVPVTNYEKPTLAVRTDIPITGKQIGGSRPSLPTKGLVWAMVESGVIRSLQIYNGTAWEACDGRIFTGTRWIPYSGYNIITLKDFYDVVDASGNSYEYIYTEAGFWNWWQKSWNAFTNKLFAALSSAGFDVDSGTVAGGSLWGRIKNAFNNSLGVLIESLFGLITDVLSALLSLVTDMLSFFFGFLTDATVTSIRAFFSAFSDDTLFDFFQQPPTVGPDGTETGGGYGLPSEVGTAFGFISGVIMALPSDLRSILFFGLAVMVLLGVFKLVKT</sequence>
<proteinExistence type="predicted"/>